<sequence>MSVYARNFTKALSEHGHEVVMISQYREDPTGVRIYGGGPPPDETWMEVHGLRSVGEEQGAIDPPADFEGDARAMIARAEQLHAEHPFDVVHAQYAYPTGLAAMEVSRRLSIPNVVSIQGGDGHWVGLCCTTHHRAMQAVLNHSMALIIGCDSFRDEVVENHGTAPRRFTVIPGATNTDLFQPRSAEPGTLRSPARLLYHGRVDQRKGSLDFIRCGKRLVDEGFDLRLIVSGIGPDFEATEALARELGMADRTDFPGEVGYTDAPHRYHSGDLFLSPTYAEGFSNTILEAMACGLPIVSTRTVGVVDCIRDNENGLLVEAGDLDALTSATRSLLQQPELRHRLAMTALREVQTRYTWPVVAKQIEEVYTSLIGRPIDTSWTSIISLDEQAAEADLSCPFRTEPHLL</sequence>
<keyword evidence="2 5" id="KW-0808">Transferase</keyword>
<dbReference type="Gene3D" id="3.40.50.2000">
    <property type="entry name" value="Glycogen Phosphorylase B"/>
    <property type="match status" value="2"/>
</dbReference>
<dbReference type="CDD" id="cd03801">
    <property type="entry name" value="GT4_PimA-like"/>
    <property type="match status" value="1"/>
</dbReference>
<evidence type="ECO:0000256" key="1">
    <source>
        <dbReference type="ARBA" id="ARBA00022676"/>
    </source>
</evidence>
<dbReference type="InterPro" id="IPR001296">
    <property type="entry name" value="Glyco_trans_1"/>
</dbReference>
<dbReference type="PANTHER" id="PTHR12526:SF510">
    <property type="entry name" value="D-INOSITOL 3-PHOSPHATE GLYCOSYLTRANSFERASE"/>
    <property type="match status" value="1"/>
</dbReference>
<comment type="caution">
    <text evidence="5">The sequence shown here is derived from an EMBL/GenBank/DDBJ whole genome shotgun (WGS) entry which is preliminary data.</text>
</comment>
<feature type="domain" description="Glycosyl transferase family 1" evidence="3">
    <location>
        <begin position="193"/>
        <end position="344"/>
    </location>
</feature>
<proteinExistence type="predicted"/>
<reference evidence="5" key="1">
    <citation type="submission" date="2021-12" db="EMBL/GenBank/DDBJ databases">
        <authorList>
            <person name="Rodrigo-Torres L."/>
            <person name="Arahal R. D."/>
            <person name="Lucena T."/>
        </authorList>
    </citation>
    <scope>NUCLEOTIDE SEQUENCE</scope>
    <source>
        <strain evidence="5">CECT 8419</strain>
    </source>
</reference>
<evidence type="ECO:0000256" key="2">
    <source>
        <dbReference type="ARBA" id="ARBA00022679"/>
    </source>
</evidence>
<dbReference type="EC" id="2.4.1.11" evidence="5"/>
<dbReference type="PANTHER" id="PTHR12526">
    <property type="entry name" value="GLYCOSYLTRANSFERASE"/>
    <property type="match status" value="1"/>
</dbReference>
<name>A0ABM9B0V8_9BACT</name>
<evidence type="ECO:0000313" key="6">
    <source>
        <dbReference type="Proteomes" id="UP000837803"/>
    </source>
</evidence>
<feature type="domain" description="Glycosyltransferase subfamily 4-like N-terminal" evidence="4">
    <location>
        <begin position="1"/>
        <end position="172"/>
    </location>
</feature>
<gene>
    <name evidence="5" type="ORF">LEM8419_01590</name>
</gene>
<dbReference type="Pfam" id="PF00534">
    <property type="entry name" value="Glycos_transf_1"/>
    <property type="match status" value="1"/>
</dbReference>
<organism evidence="5 6">
    <name type="scientific">Neolewinella maritima</name>
    <dbReference type="NCBI Taxonomy" id="1383882"/>
    <lineage>
        <taxon>Bacteria</taxon>
        <taxon>Pseudomonadati</taxon>
        <taxon>Bacteroidota</taxon>
        <taxon>Saprospiria</taxon>
        <taxon>Saprospirales</taxon>
        <taxon>Lewinellaceae</taxon>
        <taxon>Neolewinella</taxon>
    </lineage>
</organism>
<dbReference type="Proteomes" id="UP000837803">
    <property type="component" value="Unassembled WGS sequence"/>
</dbReference>
<keyword evidence="6" id="KW-1185">Reference proteome</keyword>
<dbReference type="EMBL" id="CAKLPZ010000001">
    <property type="protein sequence ID" value="CAH1000437.1"/>
    <property type="molecule type" value="Genomic_DNA"/>
</dbReference>
<dbReference type="InterPro" id="IPR028098">
    <property type="entry name" value="Glyco_trans_4-like_N"/>
</dbReference>
<dbReference type="SUPFAM" id="SSF53756">
    <property type="entry name" value="UDP-Glycosyltransferase/glycogen phosphorylase"/>
    <property type="match status" value="1"/>
</dbReference>
<evidence type="ECO:0000259" key="4">
    <source>
        <dbReference type="Pfam" id="PF13579"/>
    </source>
</evidence>
<evidence type="ECO:0000313" key="5">
    <source>
        <dbReference type="EMBL" id="CAH1000437.1"/>
    </source>
</evidence>
<protein>
    <submittedName>
        <fullName evidence="5">Glycogen synthase</fullName>
        <ecNumber evidence="5">2.4.1.11</ecNumber>
    </submittedName>
</protein>
<evidence type="ECO:0000259" key="3">
    <source>
        <dbReference type="Pfam" id="PF00534"/>
    </source>
</evidence>
<keyword evidence="1 5" id="KW-0328">Glycosyltransferase</keyword>
<dbReference type="Pfam" id="PF13579">
    <property type="entry name" value="Glyco_trans_4_4"/>
    <property type="match status" value="1"/>
</dbReference>
<dbReference type="GO" id="GO:0004373">
    <property type="term" value="F:alpha-1,4-glucan glucosyltransferase (UDP-glucose donor) activity"/>
    <property type="evidence" value="ECO:0007669"/>
    <property type="project" value="UniProtKB-EC"/>
</dbReference>
<accession>A0ABM9B0V8</accession>